<dbReference type="OMA" id="ATFVQQK"/>
<comment type="caution">
    <text evidence="15">The sequence shown here is derived from an EMBL/GenBank/DDBJ whole genome shotgun (WGS) entry which is preliminary data.</text>
</comment>
<dbReference type="NCBIfam" id="TIGR03592">
    <property type="entry name" value="yidC_oxa1_cterm"/>
    <property type="match status" value="1"/>
</dbReference>
<reference evidence="15 16" key="1">
    <citation type="submission" date="2017-07" db="EMBL/GenBank/DDBJ databases">
        <title>Isolation and whole genome analysis of endospore-forming bacteria from heroin.</title>
        <authorList>
            <person name="Kalinowski J."/>
            <person name="Ahrens B."/>
            <person name="Al-Dilaimi A."/>
            <person name="Winkler A."/>
            <person name="Wibberg D."/>
            <person name="Schleenbecker U."/>
            <person name="Ruckert C."/>
            <person name="Wolfel R."/>
            <person name="Grass G."/>
        </authorList>
    </citation>
    <scope>NUCLEOTIDE SEQUENCE [LARGE SCALE GENOMIC DNA]</scope>
    <source>
        <strain evidence="15 16">7539</strain>
    </source>
</reference>
<dbReference type="Proteomes" id="UP000216207">
    <property type="component" value="Unassembled WGS sequence"/>
</dbReference>
<feature type="transmembrane region" description="Helical" evidence="12">
    <location>
        <begin position="46"/>
        <end position="77"/>
    </location>
</feature>
<evidence type="ECO:0000256" key="11">
    <source>
        <dbReference type="ARBA" id="ARBA00023288"/>
    </source>
</evidence>
<evidence type="ECO:0000256" key="2">
    <source>
        <dbReference type="ARBA" id="ARBA00022448"/>
    </source>
</evidence>
<dbReference type="PROSITE" id="PS51257">
    <property type="entry name" value="PROKAR_LIPOPROTEIN"/>
    <property type="match status" value="1"/>
</dbReference>
<keyword evidence="2 12" id="KW-0813">Transport</keyword>
<evidence type="ECO:0000313" key="15">
    <source>
        <dbReference type="EMBL" id="PAE87153.1"/>
    </source>
</evidence>
<dbReference type="AlphaFoldDB" id="A0A268NUH3"/>
<keyword evidence="10 12" id="KW-0143">Chaperone</keyword>
<dbReference type="EMBL" id="NPCC01000039">
    <property type="protein sequence ID" value="PAE87153.1"/>
    <property type="molecule type" value="Genomic_DNA"/>
</dbReference>
<name>A0A268NUH3_SHOCL</name>
<dbReference type="HAMAP" id="MF_01811">
    <property type="entry name" value="YidC_type2"/>
    <property type="match status" value="1"/>
</dbReference>
<evidence type="ECO:0000313" key="16">
    <source>
        <dbReference type="Proteomes" id="UP000216207"/>
    </source>
</evidence>
<organism evidence="15 16">
    <name type="scientific">Shouchella clausii</name>
    <name type="common">Alkalihalobacillus clausii</name>
    <dbReference type="NCBI Taxonomy" id="79880"/>
    <lineage>
        <taxon>Bacteria</taxon>
        <taxon>Bacillati</taxon>
        <taxon>Bacillota</taxon>
        <taxon>Bacilli</taxon>
        <taxon>Bacillales</taxon>
        <taxon>Bacillaceae</taxon>
        <taxon>Shouchella</taxon>
    </lineage>
</organism>
<evidence type="ECO:0000256" key="1">
    <source>
        <dbReference type="ARBA" id="ARBA00004651"/>
    </source>
</evidence>
<comment type="similarity">
    <text evidence="12">Belongs to the OXA1/ALB3/YidC family. Type 2 subfamily.</text>
</comment>
<dbReference type="InterPro" id="IPR001708">
    <property type="entry name" value="YidC/ALB3/OXA1/COX18"/>
</dbReference>
<dbReference type="RefSeq" id="WP_011248952.1">
    <property type="nucleotide sequence ID" value="NZ_BOQQ01000004.1"/>
</dbReference>
<evidence type="ECO:0000256" key="9">
    <source>
        <dbReference type="ARBA" id="ARBA00023139"/>
    </source>
</evidence>
<evidence type="ECO:0000256" key="10">
    <source>
        <dbReference type="ARBA" id="ARBA00023186"/>
    </source>
</evidence>
<feature type="compositionally biased region" description="Basic residues" evidence="13">
    <location>
        <begin position="266"/>
        <end position="284"/>
    </location>
</feature>
<keyword evidence="7 12" id="KW-1133">Transmembrane helix</keyword>
<evidence type="ECO:0000256" key="4">
    <source>
        <dbReference type="ARBA" id="ARBA00022692"/>
    </source>
</evidence>
<keyword evidence="9" id="KW-0564">Palmitate</keyword>
<proteinExistence type="inferred from homology"/>
<keyword evidence="8 12" id="KW-0472">Membrane</keyword>
<comment type="subcellular location">
    <subcellularLocation>
        <location evidence="1 12">Cell membrane</location>
        <topology evidence="1 12">Multi-pass membrane protein</topology>
    </subcellularLocation>
</comment>
<dbReference type="PANTHER" id="PTHR12428:SF65">
    <property type="entry name" value="CYTOCHROME C OXIDASE ASSEMBLY PROTEIN COX18, MITOCHONDRIAL"/>
    <property type="match status" value="1"/>
</dbReference>
<sequence length="284" mass="32332">MKKTGWLLVLASMLLFLSGCFSVNEPVTAESEGIWNSFFVYPLSRLIILIAGWVSSYGWAIIVVTVLFRIVLLPLMVKQTKSMKAMQQLQPEMQKLRQKYSAKDKNTQMQLNTEMQKLFSEHKVNPFAGCLPLLVQMPIFLAIYHAIMRTPNFQGESFAWFVLNNPDPYFILPVLACILTFIQQKMMMVQDNPQMKILLYAMPIMILVVGIFLPAAVILYWVVGNIFMIMQTYFITGPNAGKRGLEATVETAAASKAKGNQGSQRKNNKNKPNKKKKKPKKKRK</sequence>
<accession>A0A268NUH3</accession>
<feature type="region of interest" description="Disordered" evidence="13">
    <location>
        <begin position="252"/>
        <end position="284"/>
    </location>
</feature>
<evidence type="ECO:0000256" key="7">
    <source>
        <dbReference type="ARBA" id="ARBA00022989"/>
    </source>
</evidence>
<feature type="transmembrane region" description="Helical" evidence="12">
    <location>
        <begin position="124"/>
        <end position="148"/>
    </location>
</feature>
<feature type="domain" description="Membrane insertase YidC/Oxa/ALB C-terminal" evidence="14">
    <location>
        <begin position="57"/>
        <end position="236"/>
    </location>
</feature>
<protein>
    <recommendedName>
        <fullName evidence="12">Membrane protein insertase YidC</fullName>
    </recommendedName>
    <alternativeName>
        <fullName evidence="12">Foldase YidC</fullName>
    </alternativeName>
    <alternativeName>
        <fullName evidence="12">Membrane integrase YidC</fullName>
    </alternativeName>
    <alternativeName>
        <fullName evidence="12">Membrane protein YidC</fullName>
    </alternativeName>
</protein>
<comment type="function">
    <text evidence="12">Required for the insertion and/or proper folding and/or complex formation of integral membrane proteins into the membrane. Involved in integration of membrane proteins that insert both dependently and independently of the Sec translocase complex, as well as at least some lipoproteins.</text>
</comment>
<dbReference type="GO" id="GO:0051205">
    <property type="term" value="P:protein insertion into membrane"/>
    <property type="evidence" value="ECO:0007669"/>
    <property type="project" value="TreeGrafter"/>
</dbReference>
<evidence type="ECO:0000256" key="3">
    <source>
        <dbReference type="ARBA" id="ARBA00022475"/>
    </source>
</evidence>
<evidence type="ECO:0000256" key="6">
    <source>
        <dbReference type="ARBA" id="ARBA00022927"/>
    </source>
</evidence>
<keyword evidence="4 12" id="KW-0812">Transmembrane</keyword>
<keyword evidence="11 12" id="KW-0449">Lipoprotein</keyword>
<evidence type="ECO:0000256" key="12">
    <source>
        <dbReference type="HAMAP-Rule" id="MF_01811"/>
    </source>
</evidence>
<evidence type="ECO:0000256" key="13">
    <source>
        <dbReference type="SAM" id="MobiDB-lite"/>
    </source>
</evidence>
<keyword evidence="5 12" id="KW-0732">Signal</keyword>
<dbReference type="CDD" id="cd20070">
    <property type="entry name" value="5TM_YidC_Alb3"/>
    <property type="match status" value="1"/>
</dbReference>
<dbReference type="PANTHER" id="PTHR12428">
    <property type="entry name" value="OXA1"/>
    <property type="match status" value="1"/>
</dbReference>
<evidence type="ECO:0000256" key="8">
    <source>
        <dbReference type="ARBA" id="ARBA00023136"/>
    </source>
</evidence>
<dbReference type="InterPro" id="IPR023060">
    <property type="entry name" value="YidC/YidC1/YidC2_Firmicutes"/>
</dbReference>
<dbReference type="GO" id="GO:0032977">
    <property type="term" value="F:membrane insertase activity"/>
    <property type="evidence" value="ECO:0007669"/>
    <property type="project" value="InterPro"/>
</dbReference>
<dbReference type="InterPro" id="IPR028055">
    <property type="entry name" value="YidC/Oxa/ALB_C"/>
</dbReference>
<dbReference type="InterPro" id="IPR047196">
    <property type="entry name" value="YidC_ALB_C"/>
</dbReference>
<evidence type="ECO:0000256" key="5">
    <source>
        <dbReference type="ARBA" id="ARBA00022729"/>
    </source>
</evidence>
<evidence type="ECO:0000259" key="14">
    <source>
        <dbReference type="Pfam" id="PF02096"/>
    </source>
</evidence>
<gene>
    <name evidence="12" type="primary">yidC</name>
    <name evidence="15" type="ORF">CHH72_19880</name>
</gene>
<feature type="transmembrane region" description="Helical" evidence="12">
    <location>
        <begin position="168"/>
        <end position="186"/>
    </location>
</feature>
<keyword evidence="3 12" id="KW-1003">Cell membrane</keyword>
<dbReference type="Pfam" id="PF02096">
    <property type="entry name" value="60KD_IMP"/>
    <property type="match status" value="1"/>
</dbReference>
<feature type="transmembrane region" description="Helical" evidence="12">
    <location>
        <begin position="198"/>
        <end position="223"/>
    </location>
</feature>
<keyword evidence="6 12" id="KW-0653">Protein transport</keyword>
<dbReference type="GO" id="GO:0015031">
    <property type="term" value="P:protein transport"/>
    <property type="evidence" value="ECO:0007669"/>
    <property type="project" value="UniProtKB-KW"/>
</dbReference>
<dbReference type="GO" id="GO:0005886">
    <property type="term" value="C:plasma membrane"/>
    <property type="evidence" value="ECO:0007669"/>
    <property type="project" value="UniProtKB-SubCell"/>
</dbReference>